<evidence type="ECO:0000256" key="1">
    <source>
        <dbReference type="SAM" id="Coils"/>
    </source>
</evidence>
<keyword evidence="1" id="KW-0175">Coiled coil</keyword>
<dbReference type="Proteomes" id="UP000078532">
    <property type="component" value="Unassembled WGS sequence"/>
</dbReference>
<dbReference type="GO" id="GO:0004803">
    <property type="term" value="F:transposase activity"/>
    <property type="evidence" value="ECO:0007669"/>
    <property type="project" value="InterPro"/>
</dbReference>
<dbReference type="InterPro" id="IPR009057">
    <property type="entry name" value="Homeodomain-like_sf"/>
</dbReference>
<sequence>MSVRKSYTPEFKMKIFLEIIREEKTLAQLSSEYGVHPTQLKQWKKIALEGLPTLFTDEQRAIEKVKKEYEKQSAELYAQIGRLTTQLDWLKKKSGILPQSK</sequence>
<dbReference type="Pfam" id="PF01527">
    <property type="entry name" value="HTH_Tnp_1"/>
    <property type="match status" value="1"/>
</dbReference>
<dbReference type="GO" id="GO:0003677">
    <property type="term" value="F:DNA binding"/>
    <property type="evidence" value="ECO:0007669"/>
    <property type="project" value="InterPro"/>
</dbReference>
<dbReference type="SUPFAM" id="SSF46689">
    <property type="entry name" value="Homeodomain-like"/>
    <property type="match status" value="1"/>
</dbReference>
<organism evidence="2 3">
    <name type="scientific">Desulfotomaculum copahuensis</name>
    <dbReference type="NCBI Taxonomy" id="1838280"/>
    <lineage>
        <taxon>Bacteria</taxon>
        <taxon>Bacillati</taxon>
        <taxon>Bacillota</taxon>
        <taxon>Clostridia</taxon>
        <taxon>Eubacteriales</taxon>
        <taxon>Desulfotomaculaceae</taxon>
        <taxon>Desulfotomaculum</taxon>
    </lineage>
</organism>
<evidence type="ECO:0000313" key="2">
    <source>
        <dbReference type="EMBL" id="OAT79276.1"/>
    </source>
</evidence>
<comment type="caution">
    <text evidence="2">The sequence shown here is derived from an EMBL/GenBank/DDBJ whole genome shotgun (WGS) entry which is preliminary data.</text>
</comment>
<keyword evidence="3" id="KW-1185">Reference proteome</keyword>
<dbReference type="AlphaFoldDB" id="A0A1B7LAB8"/>
<dbReference type="InterPro" id="IPR036388">
    <property type="entry name" value="WH-like_DNA-bd_sf"/>
</dbReference>
<proteinExistence type="predicted"/>
<feature type="coiled-coil region" evidence="1">
    <location>
        <begin position="55"/>
        <end position="86"/>
    </location>
</feature>
<dbReference type="InterPro" id="IPR002514">
    <property type="entry name" value="Transposase_8"/>
</dbReference>
<name>A0A1B7LAB8_9FIRM</name>
<dbReference type="GO" id="GO:0006313">
    <property type="term" value="P:DNA transposition"/>
    <property type="evidence" value="ECO:0007669"/>
    <property type="project" value="InterPro"/>
</dbReference>
<protein>
    <submittedName>
        <fullName evidence="2">Transposase</fullName>
    </submittedName>
</protein>
<dbReference type="Gene3D" id="1.10.10.10">
    <property type="entry name" value="Winged helix-like DNA-binding domain superfamily/Winged helix DNA-binding domain"/>
    <property type="match status" value="1"/>
</dbReference>
<accession>A0A1B7LAB8</accession>
<dbReference type="EMBL" id="LYVF01000205">
    <property type="protein sequence ID" value="OAT79276.1"/>
    <property type="molecule type" value="Genomic_DNA"/>
</dbReference>
<evidence type="ECO:0000313" key="3">
    <source>
        <dbReference type="Proteomes" id="UP000078532"/>
    </source>
</evidence>
<reference evidence="2 3" key="1">
    <citation type="submission" date="2016-04" db="EMBL/GenBank/DDBJ databases">
        <authorList>
            <person name="Evans L.H."/>
            <person name="Alamgir A."/>
            <person name="Owens N."/>
            <person name="Weber N.D."/>
            <person name="Virtaneva K."/>
            <person name="Barbian K."/>
            <person name="Babar A."/>
            <person name="Rosenke K."/>
        </authorList>
    </citation>
    <scope>NUCLEOTIDE SEQUENCE [LARGE SCALE GENOMIC DNA]</scope>
    <source>
        <strain evidence="2 3">LMa1</strain>
    </source>
</reference>
<gene>
    <name evidence="2" type="ORF">A6M21_16460</name>
</gene>
<dbReference type="STRING" id="1838280.A6M21_16460"/>